<evidence type="ECO:0000256" key="2">
    <source>
        <dbReference type="ARBA" id="ARBA00011749"/>
    </source>
</evidence>
<dbReference type="Proteomes" id="UP001642483">
    <property type="component" value="Unassembled WGS sequence"/>
</dbReference>
<dbReference type="InterPro" id="IPR013878">
    <property type="entry name" value="Mo25"/>
</dbReference>
<proteinExistence type="inferred from homology"/>
<evidence type="ECO:0000256" key="3">
    <source>
        <dbReference type="ARBA" id="ARBA00025206"/>
    </source>
</evidence>
<evidence type="ECO:0008006" key="6">
    <source>
        <dbReference type="Google" id="ProtNLM"/>
    </source>
</evidence>
<dbReference type="PANTHER" id="PTHR10182:SF3">
    <property type="entry name" value="PROTEIN MO25"/>
    <property type="match status" value="1"/>
</dbReference>
<dbReference type="Pfam" id="PF08569">
    <property type="entry name" value="Mo25"/>
    <property type="match status" value="1"/>
</dbReference>
<gene>
    <name evidence="4" type="ORF">CVLEPA_LOCUS22807</name>
</gene>
<dbReference type="PANTHER" id="PTHR10182">
    <property type="entry name" value="CALCIUM-BINDING PROTEIN 39-RELATED"/>
    <property type="match status" value="1"/>
</dbReference>
<dbReference type="InterPro" id="IPR016024">
    <property type="entry name" value="ARM-type_fold"/>
</dbReference>
<comment type="caution">
    <text evidence="4">The sequence shown here is derived from an EMBL/GenBank/DDBJ whole genome shotgun (WGS) entry which is preliminary data.</text>
</comment>
<comment type="subunit">
    <text evidence="2">Component of a trimeric complex composed of STK11/LKB1, STRAD (STRADA or STRADB) and CAB39/MO25 (CAB39/MO25alpha or CAB39L/MO25beta): the complex tethers STK11/LKB1 in the cytoplasm and stimulates its catalytic activity.</text>
</comment>
<comment type="similarity">
    <text evidence="1">Belongs to the Mo25 family.</text>
</comment>
<dbReference type="SUPFAM" id="SSF48371">
    <property type="entry name" value="ARM repeat"/>
    <property type="match status" value="1"/>
</dbReference>
<accession>A0ABP0GEG0</accession>
<comment type="function">
    <text evidence="3">Component of a complex that binds and activates STK11/LKB1. In the complex, required to stabilize the interaction between CAB39/MO25 (CAB39/MO25alpha or CAB39L/MO25beta) and STK11/LKB1.</text>
</comment>
<evidence type="ECO:0000313" key="5">
    <source>
        <dbReference type="Proteomes" id="UP001642483"/>
    </source>
</evidence>
<dbReference type="InterPro" id="IPR011989">
    <property type="entry name" value="ARM-like"/>
</dbReference>
<name>A0ABP0GEG0_CLALP</name>
<evidence type="ECO:0000313" key="4">
    <source>
        <dbReference type="EMBL" id="CAK8690172.1"/>
    </source>
</evidence>
<keyword evidence="5" id="KW-1185">Reference proteome</keyword>
<evidence type="ECO:0000256" key="1">
    <source>
        <dbReference type="ARBA" id="ARBA00011012"/>
    </source>
</evidence>
<protein>
    <recommendedName>
        <fullName evidence="6">Mo25-like protein</fullName>
    </recommendedName>
</protein>
<dbReference type="Gene3D" id="1.25.10.10">
    <property type="entry name" value="Leucine-rich Repeat Variant"/>
    <property type="match status" value="1"/>
</dbReference>
<sequence length="287" mass="33309">MMKSILCGSEQHQPQPELVAQISERTYRSDVMVDIVVNLSLVNLEGRNDFAQVFLALLKREAKGRLPTIEYLITTENIIVSLVEGYESPDIALFCGKLLRECIQYEPLANIIFEDNQFFKFFEYVEMSNSEIASDAFATFKDLLTRHRTVCSEFLSDNFDRVFQAYNRLLESENCLLRCQSLKLLAELFGQQAYITVMMSYVGKPENLQLIMNNLRAENLSLQFEAFNVFKFFVGNPNKTKPVLDIFLKNQENLVDFLSTFQNDRSDDEQFHYEKIFLIEQIKELSG</sequence>
<organism evidence="4 5">
    <name type="scientific">Clavelina lepadiformis</name>
    <name type="common">Light-bulb sea squirt</name>
    <name type="synonym">Ascidia lepadiformis</name>
    <dbReference type="NCBI Taxonomy" id="159417"/>
    <lineage>
        <taxon>Eukaryota</taxon>
        <taxon>Metazoa</taxon>
        <taxon>Chordata</taxon>
        <taxon>Tunicata</taxon>
        <taxon>Ascidiacea</taxon>
        <taxon>Aplousobranchia</taxon>
        <taxon>Clavelinidae</taxon>
        <taxon>Clavelina</taxon>
    </lineage>
</organism>
<reference evidence="4 5" key="1">
    <citation type="submission" date="2024-02" db="EMBL/GenBank/DDBJ databases">
        <authorList>
            <person name="Daric V."/>
            <person name="Darras S."/>
        </authorList>
    </citation>
    <scope>NUCLEOTIDE SEQUENCE [LARGE SCALE GENOMIC DNA]</scope>
</reference>
<dbReference type="EMBL" id="CAWYQH010000114">
    <property type="protein sequence ID" value="CAK8690172.1"/>
    <property type="molecule type" value="Genomic_DNA"/>
</dbReference>